<dbReference type="AlphaFoldDB" id="A0A814HQA9"/>
<feature type="compositionally biased region" description="Polar residues" evidence="1">
    <location>
        <begin position="109"/>
        <end position="128"/>
    </location>
</feature>
<gene>
    <name evidence="2" type="ORF">EDS130_LOCUS15480</name>
</gene>
<evidence type="ECO:0000313" key="2">
    <source>
        <dbReference type="EMBL" id="CAF1012739.1"/>
    </source>
</evidence>
<feature type="region of interest" description="Disordered" evidence="1">
    <location>
        <begin position="590"/>
        <end position="615"/>
    </location>
</feature>
<feature type="compositionally biased region" description="Low complexity" evidence="1">
    <location>
        <begin position="98"/>
        <end position="108"/>
    </location>
</feature>
<evidence type="ECO:0000256" key="1">
    <source>
        <dbReference type="SAM" id="MobiDB-lite"/>
    </source>
</evidence>
<comment type="caution">
    <text evidence="2">The sequence shown here is derived from an EMBL/GenBank/DDBJ whole genome shotgun (WGS) entry which is preliminary data.</text>
</comment>
<feature type="compositionally biased region" description="Basic residues" evidence="1">
    <location>
        <begin position="461"/>
        <end position="473"/>
    </location>
</feature>
<name>A0A814HQA9_ADIRI</name>
<dbReference type="Proteomes" id="UP000663852">
    <property type="component" value="Unassembled WGS sequence"/>
</dbReference>
<reference evidence="2" key="1">
    <citation type="submission" date="2021-02" db="EMBL/GenBank/DDBJ databases">
        <authorList>
            <person name="Nowell W R."/>
        </authorList>
    </citation>
    <scope>NUCLEOTIDE SEQUENCE</scope>
</reference>
<feature type="compositionally biased region" description="Polar residues" evidence="1">
    <location>
        <begin position="198"/>
        <end position="211"/>
    </location>
</feature>
<feature type="compositionally biased region" description="Basic residues" evidence="1">
    <location>
        <begin position="225"/>
        <end position="234"/>
    </location>
</feature>
<organism evidence="2 3">
    <name type="scientific">Adineta ricciae</name>
    <name type="common">Rotifer</name>
    <dbReference type="NCBI Taxonomy" id="249248"/>
    <lineage>
        <taxon>Eukaryota</taxon>
        <taxon>Metazoa</taxon>
        <taxon>Spiralia</taxon>
        <taxon>Gnathifera</taxon>
        <taxon>Rotifera</taxon>
        <taxon>Eurotatoria</taxon>
        <taxon>Bdelloidea</taxon>
        <taxon>Adinetida</taxon>
        <taxon>Adinetidae</taxon>
        <taxon>Adineta</taxon>
    </lineage>
</organism>
<dbReference type="EMBL" id="CAJNOJ010000065">
    <property type="protein sequence ID" value="CAF1012739.1"/>
    <property type="molecule type" value="Genomic_DNA"/>
</dbReference>
<feature type="compositionally biased region" description="Basic and acidic residues" evidence="1">
    <location>
        <begin position="129"/>
        <end position="139"/>
    </location>
</feature>
<feature type="compositionally biased region" description="Polar residues" evidence="1">
    <location>
        <begin position="154"/>
        <end position="190"/>
    </location>
</feature>
<proteinExistence type="predicted"/>
<feature type="region of interest" description="Disordered" evidence="1">
    <location>
        <begin position="97"/>
        <end position="241"/>
    </location>
</feature>
<evidence type="ECO:0000313" key="3">
    <source>
        <dbReference type="Proteomes" id="UP000663852"/>
    </source>
</evidence>
<feature type="compositionally biased region" description="Polar residues" evidence="1">
    <location>
        <begin position="337"/>
        <end position="356"/>
    </location>
</feature>
<feature type="region of interest" description="Disordered" evidence="1">
    <location>
        <begin position="460"/>
        <end position="479"/>
    </location>
</feature>
<accession>A0A814HQA9</accession>
<feature type="region of interest" description="Disordered" evidence="1">
    <location>
        <begin position="1"/>
        <end position="23"/>
    </location>
</feature>
<feature type="region of interest" description="Disordered" evidence="1">
    <location>
        <begin position="319"/>
        <end position="356"/>
    </location>
</feature>
<protein>
    <submittedName>
        <fullName evidence="2">Uncharacterized protein</fullName>
    </submittedName>
</protein>
<dbReference type="OrthoDB" id="10025740at2759"/>
<sequence>MMPVTTFVNSTTPVSTTSSAGGTTTAMTTAVQSGPYTKAQFLNTMEGSRSVKSIKEIEQLLRDYPAALELYRTKKYKVKVKYEADVERVILVEKRSSKNASNHASKANDVQQSKQSTQDTSNDVNQINEEVKKTKDSQHVRSRTHSKEQVPSLAKTTSTIENTEAAQISNAGSSNQLTNNAQSKADQSQRLSKERDLLTTSQSKQDQQSFSRGEKSHDSRSVTSHTKRKGKRHSRDYPTALVPYVPNANVNTNMWQQSRALQPYYNHNNNNSLYQHQQQYPSNYYMPPAIIPQQNPMYPQQYYYPPQGPYPITPYQQQPHYPSTIQSKSAGHAVTPNVRSPRSYQSSSRNGYQQHQGANLPQAFHTYHPAQPYYPNPQAALYPTQLQYPMQPAWPAPQSVQAYPVVNTNYNVPYVESRRNSKHRAQSVDTGPRGVPLVSNYAQPPQQQQSAGAVVEQQYYHQHRHHHHHHHRPPNPPDVQVNAVAPPVEIPKPPSVPQTAAPPAAAAAAVVNQDNTGEKLTIRQLNEMFVQVDPSGRLAYQAVPPVLQRFGMNIGENDLMSAAQDLKYNVGEPISARRLVHVLVKLGKIAKSTNQPRPPQPQSQAPISSPPMLPEDREVTDILNQRRASGMQSTHIHSSVYPNYWY</sequence>